<organism evidence="1 2">
    <name type="scientific">Coemansia helicoidea</name>
    <dbReference type="NCBI Taxonomy" id="1286919"/>
    <lineage>
        <taxon>Eukaryota</taxon>
        <taxon>Fungi</taxon>
        <taxon>Fungi incertae sedis</taxon>
        <taxon>Zoopagomycota</taxon>
        <taxon>Kickxellomycotina</taxon>
        <taxon>Kickxellomycetes</taxon>
        <taxon>Kickxellales</taxon>
        <taxon>Kickxellaceae</taxon>
        <taxon>Coemansia</taxon>
    </lineage>
</organism>
<protein>
    <submittedName>
        <fullName evidence="1">Ubiquinone biosynthesis protein coq9, mitochondrial</fullName>
    </submittedName>
</protein>
<gene>
    <name evidence="1" type="primary">COQ9</name>
    <name evidence="1" type="ORF">H4R21_002571</name>
</gene>
<evidence type="ECO:0000313" key="1">
    <source>
        <dbReference type="EMBL" id="KAJ2802053.1"/>
    </source>
</evidence>
<dbReference type="EMBL" id="JANBUN010000674">
    <property type="protein sequence ID" value="KAJ2802053.1"/>
    <property type="molecule type" value="Genomic_DNA"/>
</dbReference>
<evidence type="ECO:0000313" key="2">
    <source>
        <dbReference type="Proteomes" id="UP001140087"/>
    </source>
</evidence>
<proteinExistence type="predicted"/>
<accession>A0ACC1L7D2</accession>
<dbReference type="Proteomes" id="UP001140087">
    <property type="component" value="Unassembled WGS sequence"/>
</dbReference>
<keyword evidence="2" id="KW-1185">Reference proteome</keyword>
<name>A0ACC1L7D2_9FUNG</name>
<keyword evidence="1" id="KW-0830">Ubiquinone</keyword>
<comment type="caution">
    <text evidence="1">The sequence shown here is derived from an EMBL/GenBank/DDBJ whole genome shotgun (WGS) entry which is preliminary data.</text>
</comment>
<reference evidence="1" key="1">
    <citation type="submission" date="2022-07" db="EMBL/GenBank/DDBJ databases">
        <title>Phylogenomic reconstructions and comparative analyses of Kickxellomycotina fungi.</title>
        <authorList>
            <person name="Reynolds N.K."/>
            <person name="Stajich J.E."/>
            <person name="Barry K."/>
            <person name="Grigoriev I.V."/>
            <person name="Crous P."/>
            <person name="Smith M.E."/>
        </authorList>
    </citation>
    <scope>NUCLEOTIDE SEQUENCE</scope>
    <source>
        <strain evidence="1">BCRC 34780</strain>
    </source>
</reference>
<sequence length="243" mass="26014">MHLRLAGLRGRLAAGARALTTASSGGGGGGGGGGGDAAVRALLDRALTKVDEHGWTQRAVAAAADEAGLPGMVYGFGRPVDLVGHFMDRALDTTCCEAEDQLHELDSAADKLRLLCRIRLRQTRPLLRRWPEAAALLAQPQNVPLAMRHLDALSSQLWYLAGDASTRGDWYLKRSALAAAYVASELYMCEDRSPDARATWDFLDRRIADVQAAVDAGEATAAFGGQFGRNLFNILASHGYVPR</sequence>